<keyword evidence="4" id="KW-0234">DNA repair</keyword>
<keyword evidence="8" id="KW-1185">Reference proteome</keyword>
<dbReference type="Pfam" id="PF10376">
    <property type="entry name" value="Mei5"/>
    <property type="match status" value="1"/>
</dbReference>
<evidence type="ECO:0000256" key="1">
    <source>
        <dbReference type="ARBA" id="ARBA00004123"/>
    </source>
</evidence>
<dbReference type="InterPro" id="IPR018468">
    <property type="entry name" value="SFR1/Mei5"/>
</dbReference>
<comment type="caution">
    <text evidence="7">The sequence shown here is derived from an EMBL/GenBank/DDBJ whole genome shotgun (WGS) entry which is preliminary data.</text>
</comment>
<feature type="coiled-coil region" evidence="6">
    <location>
        <begin position="138"/>
        <end position="197"/>
    </location>
</feature>
<sequence>MENDITLVESSPIPIMKCSTIKGSFKSPFRNRITKVQNKDIYNTKPATTVYPSAFNDKQSSGQQRVLYNDLTRQIKVYQKEISNLSQAINIMKKYDKELKIEELIIKWRNVCQGAMSYLFNATLFKVDKLGGYEEFIKKEIDAEKAKLEYQLDDSVEEDISGILESDEFQALPLDDQEECKLKFEEKRDEMERVKQKALKILDDKLALAQGKEITIEELSKRLKVDHNLVYSSADM</sequence>
<dbReference type="GeneID" id="64855893"/>
<comment type="subcellular location">
    <subcellularLocation>
        <location evidence="1">Nucleus</location>
    </subcellularLocation>
</comment>
<dbReference type="AlphaFoldDB" id="A0A8H2VCK9"/>
<evidence type="ECO:0000256" key="4">
    <source>
        <dbReference type="ARBA" id="ARBA00023204"/>
    </source>
</evidence>
<dbReference type="EMBL" id="CAEFZW010000002">
    <property type="protein sequence ID" value="CAB4252758.1"/>
    <property type="molecule type" value="Genomic_DNA"/>
</dbReference>
<dbReference type="RefSeq" id="XP_041404796.1">
    <property type="nucleotide sequence ID" value="XM_041548862.1"/>
</dbReference>
<evidence type="ECO:0000256" key="2">
    <source>
        <dbReference type="ARBA" id="ARBA00008729"/>
    </source>
</evidence>
<dbReference type="GO" id="GO:0005634">
    <property type="term" value="C:nucleus"/>
    <property type="evidence" value="ECO:0007669"/>
    <property type="project" value="UniProtKB-SubCell"/>
</dbReference>
<protein>
    <submittedName>
        <fullName evidence="7">Similar to Saccharomyces cerevisiae YPL121C MEI5 Meiosis specific protein involved in DMC1- dependent meiotic recombination, forms heterodimer with Sae3p</fullName>
    </submittedName>
</protein>
<keyword evidence="3" id="KW-0227">DNA damage</keyword>
<comment type="similarity">
    <text evidence="2">Belongs to the SFR1/MEI5 family.</text>
</comment>
<accession>A0A8H2VCK9</accession>
<gene>
    <name evidence="7" type="ORF">KABA2_02S03674</name>
</gene>
<dbReference type="OrthoDB" id="27934at2759"/>
<dbReference type="GO" id="GO:0006281">
    <property type="term" value="P:DNA repair"/>
    <property type="evidence" value="ECO:0007669"/>
    <property type="project" value="UniProtKB-KW"/>
</dbReference>
<evidence type="ECO:0000256" key="6">
    <source>
        <dbReference type="SAM" id="Coils"/>
    </source>
</evidence>
<proteinExistence type="inferred from homology"/>
<evidence type="ECO:0000256" key="5">
    <source>
        <dbReference type="ARBA" id="ARBA00023242"/>
    </source>
</evidence>
<dbReference type="Gene3D" id="6.10.140.1020">
    <property type="match status" value="1"/>
</dbReference>
<name>A0A8H2VCK9_9SACH</name>
<evidence type="ECO:0000313" key="8">
    <source>
        <dbReference type="Proteomes" id="UP000644660"/>
    </source>
</evidence>
<evidence type="ECO:0000256" key="3">
    <source>
        <dbReference type="ARBA" id="ARBA00022763"/>
    </source>
</evidence>
<keyword evidence="5" id="KW-0539">Nucleus</keyword>
<organism evidence="7 8">
    <name type="scientific">Maudiozyma barnettii</name>
    <dbReference type="NCBI Taxonomy" id="61262"/>
    <lineage>
        <taxon>Eukaryota</taxon>
        <taxon>Fungi</taxon>
        <taxon>Dikarya</taxon>
        <taxon>Ascomycota</taxon>
        <taxon>Saccharomycotina</taxon>
        <taxon>Saccharomycetes</taxon>
        <taxon>Saccharomycetales</taxon>
        <taxon>Saccharomycetaceae</taxon>
        <taxon>Maudiozyma</taxon>
    </lineage>
</organism>
<evidence type="ECO:0000313" key="7">
    <source>
        <dbReference type="EMBL" id="CAB4252758.1"/>
    </source>
</evidence>
<keyword evidence="6" id="KW-0175">Coiled coil</keyword>
<reference evidence="7 8" key="1">
    <citation type="submission" date="2020-05" db="EMBL/GenBank/DDBJ databases">
        <authorList>
            <person name="Casaregola S."/>
            <person name="Devillers H."/>
            <person name="Grondin C."/>
        </authorList>
    </citation>
    <scope>NUCLEOTIDE SEQUENCE [LARGE SCALE GENOMIC DNA]</scope>
    <source>
        <strain evidence="7 8">CLIB 1767</strain>
    </source>
</reference>
<dbReference type="Proteomes" id="UP000644660">
    <property type="component" value="Unassembled WGS sequence"/>
</dbReference>